<evidence type="ECO:0000313" key="3">
    <source>
        <dbReference type="Proteomes" id="UP001595547"/>
    </source>
</evidence>
<dbReference type="Proteomes" id="UP001595547">
    <property type="component" value="Unassembled WGS sequence"/>
</dbReference>
<evidence type="ECO:0000313" key="2">
    <source>
        <dbReference type="EMBL" id="MFC3181226.1"/>
    </source>
</evidence>
<dbReference type="RefSeq" id="WP_380072834.1">
    <property type="nucleotide sequence ID" value="NZ_JBHRTO010000001.1"/>
</dbReference>
<sequence length="158" mass="18061">MRGQKEPLYRRVNTRTHGVRHGAQGGEARWDRNTKAAKASEATRGSMHPGHRHGLDYTPLYRFLISKVGQDWDAVYSEAVARLDRPEPIFHMVALHEQDEQDYVRLGESSYWSGLRVNGLNVLEKVAPDLSVDDMVPFCACCTHTFNGERFTRRFEGD</sequence>
<comment type="caution">
    <text evidence="2">The sequence shown here is derived from an EMBL/GenBank/DDBJ whole genome shotgun (WGS) entry which is preliminary data.</text>
</comment>
<proteinExistence type="predicted"/>
<reference evidence="3" key="1">
    <citation type="journal article" date="2019" name="Int. J. Syst. Evol. Microbiol.">
        <title>The Global Catalogue of Microorganisms (GCM) 10K type strain sequencing project: providing services to taxonomists for standard genome sequencing and annotation.</title>
        <authorList>
            <consortium name="The Broad Institute Genomics Platform"/>
            <consortium name="The Broad Institute Genome Sequencing Center for Infectious Disease"/>
            <person name="Wu L."/>
            <person name="Ma J."/>
        </authorList>
    </citation>
    <scope>NUCLEOTIDE SEQUENCE [LARGE SCALE GENOMIC DNA]</scope>
    <source>
        <strain evidence="3">KCTC 52039</strain>
    </source>
</reference>
<gene>
    <name evidence="2" type="ORF">ACFOGH_09520</name>
</gene>
<accession>A0ABV7J0R5</accession>
<name>A0ABV7J0R5_9RHOB</name>
<feature type="region of interest" description="Disordered" evidence="1">
    <location>
        <begin position="1"/>
        <end position="51"/>
    </location>
</feature>
<keyword evidence="3" id="KW-1185">Reference proteome</keyword>
<dbReference type="EMBL" id="JBHRTO010000001">
    <property type="protein sequence ID" value="MFC3181226.1"/>
    <property type="molecule type" value="Genomic_DNA"/>
</dbReference>
<organism evidence="2 3">
    <name type="scientific">Cypionkella sinensis</name>
    <dbReference type="NCBI Taxonomy" id="1756043"/>
    <lineage>
        <taxon>Bacteria</taxon>
        <taxon>Pseudomonadati</taxon>
        <taxon>Pseudomonadota</taxon>
        <taxon>Alphaproteobacteria</taxon>
        <taxon>Rhodobacterales</taxon>
        <taxon>Paracoccaceae</taxon>
        <taxon>Cypionkella</taxon>
    </lineage>
</organism>
<evidence type="ECO:0000256" key="1">
    <source>
        <dbReference type="SAM" id="MobiDB-lite"/>
    </source>
</evidence>
<protein>
    <submittedName>
        <fullName evidence="2">Uncharacterized protein</fullName>
    </submittedName>
</protein>